<dbReference type="RefSeq" id="WP_006710584.1">
    <property type="nucleotide sequence ID" value="NZ_AFWF01000016.1"/>
</dbReference>
<evidence type="ECO:0000313" key="2">
    <source>
        <dbReference type="Proteomes" id="UP000004605"/>
    </source>
</evidence>
<reference evidence="1 2" key="1">
    <citation type="journal article" date="2012" name="Int. J. Syst. Evol. Microbiol.">
        <title>Vibrio caribbeanicus sp. nov., isolated from the marine sponge Scleritoderma cyanea.</title>
        <authorList>
            <person name="Hoffmann M."/>
            <person name="Monday S.R."/>
            <person name="Allard M.W."/>
            <person name="Strain E.A."/>
            <person name="Whittaker P."/>
            <person name="Naum M."/>
            <person name="McCarthy P.J."/>
            <person name="Lopez J.V."/>
            <person name="Fischer M."/>
            <person name="Brown E.W."/>
        </authorList>
    </citation>
    <scope>NUCLEOTIDE SEQUENCE [LARGE SCALE GENOMIC DNA]</scope>
    <source>
        <strain evidence="1 2">ATCC 700023</strain>
    </source>
</reference>
<accession>F9RXI8</accession>
<comment type="caution">
    <text evidence="1">The sequence shown here is derived from an EMBL/GenBank/DDBJ whole genome shotgun (WGS) entry which is preliminary data.</text>
</comment>
<gene>
    <name evidence="1" type="ORF">VII00023_06237</name>
</gene>
<dbReference type="AlphaFoldDB" id="F9RXI8"/>
<protein>
    <submittedName>
        <fullName evidence="1">Uncharacterized protein</fullName>
    </submittedName>
</protein>
<evidence type="ECO:0000313" key="1">
    <source>
        <dbReference type="EMBL" id="EGU47912.1"/>
    </source>
</evidence>
<proteinExistence type="predicted"/>
<name>F9RXI8_9VIBR</name>
<sequence length="105" mass="12041">MNKNNEKYDAESDEAFRNLQQLIAKLISDIGQNANESGKEVWVELKRSQYRLLKYKELLLHQEHIAESELFLARTELSSNEKKLGHLGIDALSMAINALDKELTP</sequence>
<dbReference type="Proteomes" id="UP000004605">
    <property type="component" value="Unassembled WGS sequence"/>
</dbReference>
<dbReference type="OrthoDB" id="5900575at2"/>
<dbReference type="EMBL" id="AFWF01000016">
    <property type="protein sequence ID" value="EGU47912.1"/>
    <property type="molecule type" value="Genomic_DNA"/>
</dbReference>
<organism evidence="1 2">
    <name type="scientific">Vibrio ichthyoenteri ATCC 700023</name>
    <dbReference type="NCBI Taxonomy" id="870968"/>
    <lineage>
        <taxon>Bacteria</taxon>
        <taxon>Pseudomonadati</taxon>
        <taxon>Pseudomonadota</taxon>
        <taxon>Gammaproteobacteria</taxon>
        <taxon>Vibrionales</taxon>
        <taxon>Vibrionaceae</taxon>
        <taxon>Vibrio</taxon>
    </lineage>
</organism>
<keyword evidence="2" id="KW-1185">Reference proteome</keyword>